<protein>
    <recommendedName>
        <fullName evidence="3">DUF885 domain-containing protein</fullName>
    </recommendedName>
</protein>
<proteinExistence type="predicted"/>
<evidence type="ECO:0000313" key="1">
    <source>
        <dbReference type="EMBL" id="TPH18486.1"/>
    </source>
</evidence>
<dbReference type="RefSeq" id="WP_140601228.1">
    <property type="nucleotide sequence ID" value="NZ_SAWY01000003.1"/>
</dbReference>
<dbReference type="AlphaFoldDB" id="A0A502L451"/>
<name>A0A502L451_9GAMM</name>
<evidence type="ECO:0008006" key="3">
    <source>
        <dbReference type="Google" id="ProtNLM"/>
    </source>
</evidence>
<evidence type="ECO:0000313" key="2">
    <source>
        <dbReference type="Proteomes" id="UP000315303"/>
    </source>
</evidence>
<keyword evidence="2" id="KW-1185">Reference proteome</keyword>
<comment type="caution">
    <text evidence="1">The sequence shown here is derived from an EMBL/GenBank/DDBJ whole genome shotgun (WGS) entry which is preliminary data.</text>
</comment>
<dbReference type="Proteomes" id="UP000315303">
    <property type="component" value="Unassembled WGS sequence"/>
</dbReference>
<sequence length="407" mass="46641">MTSIDSISAEYVKLSLGIGQHCPNYVDAYYGPKAWQEELIKQTLPQLKDKATLLINSINSLDNITESESKIRLDYLKAHISACNVYIDILMGNTLDFYSECEALYDAKPPKYDEQHFDKILAELDKLVPGSGDLATRFVNYRENFVINKDKLDAVFEAAIAEARSRTLKHISLPKSENFTVELVQEQVWTAYNWFKGNSYSLIQLNTDINIYIERAIDLAAHEGYPGHHVFNALMEKHLVNQRNWVEYSIYNLFGPTSLLAEGSANYGIEVAFPWEERIAFERDVLFPIAGIDPNASELYYKILKLMAKLAYADNMVAQRYCDNEIDKNQAIALLMKYSLCTEARATQRLSFYQQNRSYVITYNYGQDLVHDYLAKKVSSDSAQELWHEFTVLLARPKTASMMQAEL</sequence>
<gene>
    <name evidence="1" type="ORF">EPA86_01595</name>
</gene>
<organism evidence="1 2">
    <name type="scientific">Litorilituus lipolyticus</name>
    <dbReference type="NCBI Taxonomy" id="2491017"/>
    <lineage>
        <taxon>Bacteria</taxon>
        <taxon>Pseudomonadati</taxon>
        <taxon>Pseudomonadota</taxon>
        <taxon>Gammaproteobacteria</taxon>
        <taxon>Alteromonadales</taxon>
        <taxon>Colwelliaceae</taxon>
        <taxon>Litorilituus</taxon>
    </lineage>
</organism>
<dbReference type="OrthoDB" id="140419at2"/>
<dbReference type="EMBL" id="SAWY01000003">
    <property type="protein sequence ID" value="TPH18486.1"/>
    <property type="molecule type" value="Genomic_DNA"/>
</dbReference>
<accession>A0A502L451</accession>
<reference evidence="1 2" key="1">
    <citation type="submission" date="2019-01" db="EMBL/GenBank/DDBJ databases">
        <title>Litorilituus lipolytica sp. nov., isolated from intertidal sand of the Yellow Sea in China.</title>
        <authorList>
            <person name="Liu A."/>
        </authorList>
    </citation>
    <scope>NUCLEOTIDE SEQUENCE [LARGE SCALE GENOMIC DNA]</scope>
    <source>
        <strain evidence="1 2">RZ04</strain>
    </source>
</reference>